<protein>
    <submittedName>
        <fullName evidence="1">Uncharacterized protein</fullName>
    </submittedName>
</protein>
<dbReference type="AlphaFoldDB" id="A0A2U8WB19"/>
<dbReference type="KEGG" id="mets:DK389_26085"/>
<dbReference type="OrthoDB" id="9850928at2"/>
<gene>
    <name evidence="1" type="ORF">DK389_26085</name>
</gene>
<accession>A0A2U8WB19</accession>
<keyword evidence="2" id="KW-1185">Reference proteome</keyword>
<reference evidence="2" key="1">
    <citation type="submission" date="2018-05" db="EMBL/GenBank/DDBJ databases">
        <title>Complete Genome Sequence of Methylobacterium sp. 17SD2-17.</title>
        <authorList>
            <person name="Srinivasan S."/>
        </authorList>
    </citation>
    <scope>NUCLEOTIDE SEQUENCE [LARGE SCALE GENOMIC DNA]</scope>
    <source>
        <strain evidence="2">17SD2-17</strain>
    </source>
</reference>
<evidence type="ECO:0000313" key="1">
    <source>
        <dbReference type="EMBL" id="AWN43343.1"/>
    </source>
</evidence>
<name>A0A2U8WB19_9HYPH</name>
<organism evidence="1 2">
    <name type="scientific">Methylobacterium durans</name>
    <dbReference type="NCBI Taxonomy" id="2202825"/>
    <lineage>
        <taxon>Bacteria</taxon>
        <taxon>Pseudomonadati</taxon>
        <taxon>Pseudomonadota</taxon>
        <taxon>Alphaproteobacteria</taxon>
        <taxon>Hyphomicrobiales</taxon>
        <taxon>Methylobacteriaceae</taxon>
        <taxon>Methylobacterium</taxon>
    </lineage>
</organism>
<dbReference type="EMBL" id="CP029550">
    <property type="protein sequence ID" value="AWN43343.1"/>
    <property type="molecule type" value="Genomic_DNA"/>
</dbReference>
<dbReference type="Proteomes" id="UP000245926">
    <property type="component" value="Chromosome"/>
</dbReference>
<sequence length="81" mass="8875">MVVLSKALGSLIVACEQLNPNVSTHLRPALLAGIRRDLQLIRDAYPISQVPTQSLSTLDDYLRFVVETALADEDLPSPHAH</sequence>
<proteinExistence type="predicted"/>
<evidence type="ECO:0000313" key="2">
    <source>
        <dbReference type="Proteomes" id="UP000245926"/>
    </source>
</evidence>